<comment type="caution">
    <text evidence="2">The sequence shown here is derived from an EMBL/GenBank/DDBJ whole genome shotgun (WGS) entry which is preliminary data.</text>
</comment>
<keyword evidence="3" id="KW-1185">Reference proteome</keyword>
<protein>
    <submittedName>
        <fullName evidence="2">Uncharacterized protein</fullName>
    </submittedName>
</protein>
<name>A0A8B6EDU6_MYTGA</name>
<dbReference type="AlphaFoldDB" id="A0A8B6EDU6"/>
<evidence type="ECO:0000313" key="2">
    <source>
        <dbReference type="EMBL" id="VDI33385.1"/>
    </source>
</evidence>
<dbReference type="EMBL" id="UYJE01005031">
    <property type="protein sequence ID" value="VDI33385.1"/>
    <property type="molecule type" value="Genomic_DNA"/>
</dbReference>
<proteinExistence type="predicted"/>
<evidence type="ECO:0000256" key="1">
    <source>
        <dbReference type="SAM" id="MobiDB-lite"/>
    </source>
</evidence>
<accession>A0A8B6EDU6</accession>
<feature type="region of interest" description="Disordered" evidence="1">
    <location>
        <begin position="345"/>
        <end position="369"/>
    </location>
</feature>
<evidence type="ECO:0000313" key="3">
    <source>
        <dbReference type="Proteomes" id="UP000596742"/>
    </source>
</evidence>
<dbReference type="OrthoDB" id="6108911at2759"/>
<sequence length="391" mass="44146">MTNFFLLDSSVRNLDKRNASACVLTDSKPCVQAYEKLCRGEFSSSPRVSTFLSTASRFQVSIRHVSGLAILPSDYSSRNAPNCDNPACRELIIVPRQVLDGLITSIHIKIDHPSCHQMKSILQRYFYALDMDKAIESVTSSCHQTDPASGFKTLVKEELLARQRITIELGRPKNVNKNPVAEKAIQELEDEILRSNLSSPVLTPLTLSLVTARLNTRIRNRELSAREIWTLRDQFSNNQIPLTDQNIIIAQHEHRLKNHPHSEKTKCPSGKLPVCPDLEIGDIGYLRCDLNKTKSRDRYLVVAVDTPWCNIRKFIGSQLRQNSYRVKCSDCYKVAYEVSQLENIQRPLPHSDDDDDERVNDISSPPSVPVIPKAISDLPTLPSVIPHLNTQ</sequence>
<gene>
    <name evidence="2" type="ORF">MGAL_10B053103</name>
</gene>
<reference evidence="2" key="1">
    <citation type="submission" date="2018-11" db="EMBL/GenBank/DDBJ databases">
        <authorList>
            <person name="Alioto T."/>
            <person name="Alioto T."/>
        </authorList>
    </citation>
    <scope>NUCLEOTIDE SEQUENCE</scope>
</reference>
<dbReference type="Proteomes" id="UP000596742">
    <property type="component" value="Unassembled WGS sequence"/>
</dbReference>
<organism evidence="2 3">
    <name type="scientific">Mytilus galloprovincialis</name>
    <name type="common">Mediterranean mussel</name>
    <dbReference type="NCBI Taxonomy" id="29158"/>
    <lineage>
        <taxon>Eukaryota</taxon>
        <taxon>Metazoa</taxon>
        <taxon>Spiralia</taxon>
        <taxon>Lophotrochozoa</taxon>
        <taxon>Mollusca</taxon>
        <taxon>Bivalvia</taxon>
        <taxon>Autobranchia</taxon>
        <taxon>Pteriomorphia</taxon>
        <taxon>Mytilida</taxon>
        <taxon>Mytiloidea</taxon>
        <taxon>Mytilidae</taxon>
        <taxon>Mytilinae</taxon>
        <taxon>Mytilus</taxon>
    </lineage>
</organism>